<dbReference type="AlphaFoldDB" id="A0AA36MGV2"/>
<reference evidence="2" key="1">
    <citation type="submission" date="2023-08" db="EMBL/GenBank/DDBJ databases">
        <authorList>
            <person name="Chen Y."/>
            <person name="Shah S."/>
            <person name="Dougan E. K."/>
            <person name="Thang M."/>
            <person name="Chan C."/>
        </authorList>
    </citation>
    <scope>NUCLEOTIDE SEQUENCE</scope>
</reference>
<keyword evidence="4" id="KW-1185">Reference proteome</keyword>
<organism evidence="2 4">
    <name type="scientific">Effrenium voratum</name>
    <dbReference type="NCBI Taxonomy" id="2562239"/>
    <lineage>
        <taxon>Eukaryota</taxon>
        <taxon>Sar</taxon>
        <taxon>Alveolata</taxon>
        <taxon>Dinophyceae</taxon>
        <taxon>Suessiales</taxon>
        <taxon>Symbiodiniaceae</taxon>
        <taxon>Effrenium</taxon>
    </lineage>
</organism>
<sequence>MWTAAGCAVELCACFACLLPFRCQEAGCDNPALFQLKQPLKMRTRQLGKRPSAPGLILSESLLMAWESALCSERAALSNQHPSDPNDRAANALSIPTRPANLELISA</sequence>
<evidence type="ECO:0008006" key="5">
    <source>
        <dbReference type="Google" id="ProtNLM"/>
    </source>
</evidence>
<protein>
    <recommendedName>
        <fullName evidence="5">Secreted protein</fullName>
    </recommendedName>
</protein>
<evidence type="ECO:0000256" key="1">
    <source>
        <dbReference type="SAM" id="SignalP"/>
    </source>
</evidence>
<comment type="caution">
    <text evidence="2">The sequence shown here is derived from an EMBL/GenBank/DDBJ whole genome shotgun (WGS) entry which is preliminary data.</text>
</comment>
<gene>
    <name evidence="2" type="ORF">EVOR1521_LOCUS1803</name>
    <name evidence="3" type="ORF">EVOR1521_LOCUS1805</name>
</gene>
<name>A0AA36MGV2_9DINO</name>
<dbReference type="Proteomes" id="UP001178507">
    <property type="component" value="Unassembled WGS sequence"/>
</dbReference>
<feature type="chain" id="PRO_5041588981" description="Secreted protein" evidence="1">
    <location>
        <begin position="29"/>
        <end position="107"/>
    </location>
</feature>
<evidence type="ECO:0000313" key="2">
    <source>
        <dbReference type="EMBL" id="CAJ1371504.1"/>
    </source>
</evidence>
<dbReference type="EMBL" id="CAUJNA010000082">
    <property type="protein sequence ID" value="CAJ1371504.1"/>
    <property type="molecule type" value="Genomic_DNA"/>
</dbReference>
<accession>A0AA36MGV2</accession>
<dbReference type="EMBL" id="CAUJNA010000082">
    <property type="protein sequence ID" value="CAJ1371506.1"/>
    <property type="molecule type" value="Genomic_DNA"/>
</dbReference>
<evidence type="ECO:0000313" key="3">
    <source>
        <dbReference type="EMBL" id="CAJ1371506.1"/>
    </source>
</evidence>
<evidence type="ECO:0000313" key="4">
    <source>
        <dbReference type="Proteomes" id="UP001178507"/>
    </source>
</evidence>
<keyword evidence="1" id="KW-0732">Signal</keyword>
<feature type="signal peptide" evidence="1">
    <location>
        <begin position="1"/>
        <end position="28"/>
    </location>
</feature>
<proteinExistence type="predicted"/>